<comment type="caution">
    <text evidence="2">The sequence shown here is derived from an EMBL/GenBank/DDBJ whole genome shotgun (WGS) entry which is preliminary data.</text>
</comment>
<name>A0A2C5Z716_9HYPO</name>
<dbReference type="EMBL" id="NJES01000242">
    <property type="protein sequence ID" value="PHH74971.1"/>
    <property type="molecule type" value="Genomic_DNA"/>
</dbReference>
<keyword evidence="3" id="KW-1185">Reference proteome</keyword>
<dbReference type="STRING" id="2004952.A0A2C5Z716"/>
<evidence type="ECO:0000313" key="3">
    <source>
        <dbReference type="Proteomes" id="UP000226431"/>
    </source>
</evidence>
<feature type="compositionally biased region" description="Basic and acidic residues" evidence="1">
    <location>
        <begin position="577"/>
        <end position="587"/>
    </location>
</feature>
<proteinExistence type="predicted"/>
<accession>A0A2C5Z716</accession>
<dbReference type="AlphaFoldDB" id="A0A2C5Z716"/>
<reference evidence="2 3" key="1">
    <citation type="submission" date="2017-06" db="EMBL/GenBank/DDBJ databases">
        <title>Ant-infecting Ophiocordyceps genomes reveal a high diversity of potential behavioral manipulation genes and a possible major role for enterotoxins.</title>
        <authorList>
            <person name="De Bekker C."/>
            <person name="Evans H.C."/>
            <person name="Brachmann A."/>
            <person name="Hughes D.P."/>
        </authorList>
    </citation>
    <scope>NUCLEOTIDE SEQUENCE [LARGE SCALE GENOMIC DNA]</scope>
    <source>
        <strain evidence="2 3">Map16</strain>
    </source>
</reference>
<sequence>MDPKFSIEQIILAFQPERRKTREEVERPGWLLKLKETAIASLSDVPIYVSLQPGDGDWFVRFQSGLDEDEEWTMPVWRRFGIHMEKLLDKAKRQVRVFVRYPRTTDLMDARERIDSARDCVAEAKRCIVEIKTCINEWNKECIQIEKDRKEYIEKVWHDFHNRSAEQDANIQEFLELGRKNEIAKEKARGLHRWALDDFFRAHHHTLYARISIDADDDLDPSPADTYNLGHRATIAPARLKPWEGFYERQRGLLGRMISGFGDRYLLLDSTRVLKKQAEDLEDYPRGNDDDEELRELLNYFFKPIAEILNRFDLVDEIARTPDGGRYLYYPSVQLRSCREDIRDPVCVTRNEDEKCWPDIDSKYWEEHGRQTYLYYLENKRSKLDNKLILDELRVAAVCDFFPSHKLTPYMVRAGLSCPIELFPTGNHDIGFHGDPAASRSQEEYRWKKKATKWTLAALAPTYQYMLSRGISYGIVTTMEIFIFLYVDWSDPGTLRYHLAEPLSEAPAHGSCVSALAQLLAFSLDAYTDTCAGGGARPYEERRRAVAQALPWDVDFETMMNGVGAEKRKPPAGAQSRHADIGLDIDRQPAMWEGEEESGEE</sequence>
<dbReference type="Proteomes" id="UP000226431">
    <property type="component" value="Unassembled WGS sequence"/>
</dbReference>
<protein>
    <submittedName>
        <fullName evidence="2">Uncharacterized protein</fullName>
    </submittedName>
</protein>
<feature type="region of interest" description="Disordered" evidence="1">
    <location>
        <begin position="564"/>
        <end position="601"/>
    </location>
</feature>
<gene>
    <name evidence="2" type="ORF">CDD80_2723</name>
</gene>
<evidence type="ECO:0000256" key="1">
    <source>
        <dbReference type="SAM" id="MobiDB-lite"/>
    </source>
</evidence>
<evidence type="ECO:0000313" key="2">
    <source>
        <dbReference type="EMBL" id="PHH74971.1"/>
    </source>
</evidence>
<organism evidence="2 3">
    <name type="scientific">Ophiocordyceps camponoti-rufipedis</name>
    <dbReference type="NCBI Taxonomy" id="2004952"/>
    <lineage>
        <taxon>Eukaryota</taxon>
        <taxon>Fungi</taxon>
        <taxon>Dikarya</taxon>
        <taxon>Ascomycota</taxon>
        <taxon>Pezizomycotina</taxon>
        <taxon>Sordariomycetes</taxon>
        <taxon>Hypocreomycetidae</taxon>
        <taxon>Hypocreales</taxon>
        <taxon>Ophiocordycipitaceae</taxon>
        <taxon>Ophiocordyceps</taxon>
    </lineage>
</organism>
<dbReference type="OrthoDB" id="4920403at2759"/>